<dbReference type="SUPFAM" id="SSF109640">
    <property type="entry name" value="KRAB domain (Kruppel-associated box)"/>
    <property type="match status" value="1"/>
</dbReference>
<dbReference type="GO" id="GO:0006355">
    <property type="term" value="P:regulation of DNA-templated transcription"/>
    <property type="evidence" value="ECO:0007669"/>
    <property type="project" value="InterPro"/>
</dbReference>
<dbReference type="Ensembl" id="ENSCPBT00000003945.1">
    <property type="protein sequence ID" value="ENSCPBP00000003240.1"/>
    <property type="gene ID" value="ENSCPBG00000002593.1"/>
</dbReference>
<dbReference type="SMART" id="SM00349">
    <property type="entry name" value="KRAB"/>
    <property type="match status" value="1"/>
</dbReference>
<dbReference type="Pfam" id="PF01352">
    <property type="entry name" value="KRAB"/>
    <property type="match status" value="1"/>
</dbReference>
<reference evidence="2" key="2">
    <citation type="submission" date="2025-09" db="UniProtKB">
        <authorList>
            <consortium name="Ensembl"/>
        </authorList>
    </citation>
    <scope>IDENTIFICATION</scope>
</reference>
<accession>A0A8C3H627</accession>
<dbReference type="InterPro" id="IPR050169">
    <property type="entry name" value="Krueppel_C2H2_ZnF"/>
</dbReference>
<proteinExistence type="predicted"/>
<name>A0A8C3H627_CHRPI</name>
<evidence type="ECO:0000259" key="1">
    <source>
        <dbReference type="PROSITE" id="PS50805"/>
    </source>
</evidence>
<feature type="domain" description="KRAB" evidence="1">
    <location>
        <begin position="13"/>
        <end position="84"/>
    </location>
</feature>
<keyword evidence="3" id="KW-1185">Reference proteome</keyword>
<dbReference type="PROSITE" id="PS50805">
    <property type="entry name" value="KRAB"/>
    <property type="match status" value="1"/>
</dbReference>
<evidence type="ECO:0000313" key="3">
    <source>
        <dbReference type="Proteomes" id="UP000694380"/>
    </source>
</evidence>
<dbReference type="CDD" id="cd07765">
    <property type="entry name" value="KRAB_A-box"/>
    <property type="match status" value="1"/>
</dbReference>
<dbReference type="Gene3D" id="6.10.140.140">
    <property type="match status" value="1"/>
</dbReference>
<dbReference type="InterPro" id="IPR001909">
    <property type="entry name" value="KRAB"/>
</dbReference>
<dbReference type="InterPro" id="IPR036051">
    <property type="entry name" value="KRAB_dom_sf"/>
</dbReference>
<organism evidence="2 3">
    <name type="scientific">Chrysemys picta bellii</name>
    <name type="common">Western painted turtle</name>
    <name type="synonym">Emys bellii</name>
    <dbReference type="NCBI Taxonomy" id="8478"/>
    <lineage>
        <taxon>Eukaryota</taxon>
        <taxon>Metazoa</taxon>
        <taxon>Chordata</taxon>
        <taxon>Craniata</taxon>
        <taxon>Vertebrata</taxon>
        <taxon>Euteleostomi</taxon>
        <taxon>Archelosauria</taxon>
        <taxon>Testudinata</taxon>
        <taxon>Testudines</taxon>
        <taxon>Cryptodira</taxon>
        <taxon>Durocryptodira</taxon>
        <taxon>Testudinoidea</taxon>
        <taxon>Emydidae</taxon>
        <taxon>Chrysemys</taxon>
    </lineage>
</organism>
<dbReference type="AlphaFoldDB" id="A0A8C3H627"/>
<reference evidence="2" key="1">
    <citation type="submission" date="2025-08" db="UniProtKB">
        <authorList>
            <consortium name="Ensembl"/>
        </authorList>
    </citation>
    <scope>IDENTIFICATION</scope>
</reference>
<sequence>MSHVGLLRFQGPVTFEEVAVYFTREEWALLDPAQRALYRDVMQENYENVTSLGFSVSKPDLISQLERGEEPWVLHLQGLEEREIPRGACAGEESLNQHSQCLKETAGIPYTDTAFSGFRIVLSRCHIFRTAIAHSFLPTLTDTWQ</sequence>
<dbReference type="PANTHER" id="PTHR23232">
    <property type="entry name" value="KRAB DOMAIN C2H2 ZINC FINGER"/>
    <property type="match status" value="1"/>
</dbReference>
<evidence type="ECO:0000313" key="2">
    <source>
        <dbReference type="Ensembl" id="ENSCPBP00000003240.1"/>
    </source>
</evidence>
<dbReference type="Proteomes" id="UP000694380">
    <property type="component" value="Unplaced"/>
</dbReference>
<protein>
    <recommendedName>
        <fullName evidence="1">KRAB domain-containing protein</fullName>
    </recommendedName>
</protein>
<dbReference type="PANTHER" id="PTHR23232:SF142">
    <property type="entry name" value="GASTRULA ZINC FINGER PROTEIN XLCGF57.1-LIKE-RELATED"/>
    <property type="match status" value="1"/>
</dbReference>
<dbReference type="GeneTree" id="ENSGT01150000286941"/>